<proteinExistence type="predicted"/>
<evidence type="ECO:0000313" key="5">
    <source>
        <dbReference type="Proteomes" id="UP000234503"/>
    </source>
</evidence>
<protein>
    <recommendedName>
        <fullName evidence="3">Autotransporter domain-containing protein</fullName>
    </recommendedName>
</protein>
<name>A0A2N5EBC2_9GAMM</name>
<dbReference type="PANTHER" id="PTHR35037">
    <property type="entry name" value="C-TERMINAL REGION OF AIDA-LIKE PROTEIN"/>
    <property type="match status" value="1"/>
</dbReference>
<dbReference type="InterPro" id="IPR036709">
    <property type="entry name" value="Autotransporte_beta_dom_sf"/>
</dbReference>
<dbReference type="SUPFAM" id="SSF51126">
    <property type="entry name" value="Pectin lyase-like"/>
    <property type="match status" value="1"/>
</dbReference>
<dbReference type="InterPro" id="IPR043990">
    <property type="entry name" value="AC_1"/>
</dbReference>
<dbReference type="Pfam" id="PF03797">
    <property type="entry name" value="Autotransporter"/>
    <property type="match status" value="1"/>
</dbReference>
<dbReference type="EMBL" id="PJZH01000002">
    <property type="protein sequence ID" value="PLR39443.1"/>
    <property type="molecule type" value="Genomic_DNA"/>
</dbReference>
<keyword evidence="2" id="KW-0732">Signal</keyword>
<evidence type="ECO:0000313" key="4">
    <source>
        <dbReference type="EMBL" id="PLR39443.1"/>
    </source>
</evidence>
<dbReference type="AlphaFoldDB" id="A0A2N5EBC2"/>
<evidence type="ECO:0000256" key="1">
    <source>
        <dbReference type="SAM" id="MobiDB-lite"/>
    </source>
</evidence>
<dbReference type="Proteomes" id="UP000234503">
    <property type="component" value="Unassembled WGS sequence"/>
</dbReference>
<organism evidence="4 5">
    <name type="scientific">Chimaeribacter coloradensis</name>
    <dbReference type="NCBI Taxonomy" id="2060068"/>
    <lineage>
        <taxon>Bacteria</taxon>
        <taxon>Pseudomonadati</taxon>
        <taxon>Pseudomonadota</taxon>
        <taxon>Gammaproteobacteria</taxon>
        <taxon>Enterobacterales</taxon>
        <taxon>Yersiniaceae</taxon>
        <taxon>Chimaeribacter</taxon>
    </lineage>
</organism>
<comment type="caution">
    <text evidence="4">The sequence shown here is derived from an EMBL/GenBank/DDBJ whole genome shotgun (WGS) entry which is preliminary data.</text>
</comment>
<dbReference type="Pfam" id="PF18883">
    <property type="entry name" value="AC_1"/>
    <property type="match status" value="1"/>
</dbReference>
<feature type="chain" id="PRO_5014995464" description="Autotransporter domain-containing protein" evidence="2">
    <location>
        <begin position="26"/>
        <end position="988"/>
    </location>
</feature>
<feature type="signal peptide" evidence="2">
    <location>
        <begin position="1"/>
        <end position="25"/>
    </location>
</feature>
<dbReference type="Gene3D" id="2.160.20.20">
    <property type="match status" value="2"/>
</dbReference>
<dbReference type="SUPFAM" id="SSF103515">
    <property type="entry name" value="Autotransporter"/>
    <property type="match status" value="1"/>
</dbReference>
<feature type="region of interest" description="Disordered" evidence="1">
    <location>
        <begin position="656"/>
        <end position="687"/>
    </location>
</feature>
<evidence type="ECO:0000256" key="2">
    <source>
        <dbReference type="SAM" id="SignalP"/>
    </source>
</evidence>
<dbReference type="GO" id="GO:0019867">
    <property type="term" value="C:outer membrane"/>
    <property type="evidence" value="ECO:0007669"/>
    <property type="project" value="InterPro"/>
</dbReference>
<dbReference type="InterPro" id="IPR011050">
    <property type="entry name" value="Pectin_lyase_fold/virulence"/>
</dbReference>
<dbReference type="RefSeq" id="WP_101822906.1">
    <property type="nucleotide sequence ID" value="NZ_PJZH01000002.1"/>
</dbReference>
<dbReference type="OrthoDB" id="6053567at2"/>
<dbReference type="CDD" id="cd00253">
    <property type="entry name" value="PL_Passenger_AT"/>
    <property type="match status" value="1"/>
</dbReference>
<dbReference type="PANTHER" id="PTHR35037:SF3">
    <property type="entry name" value="C-TERMINAL REGION OF AIDA-LIKE PROTEIN"/>
    <property type="match status" value="1"/>
</dbReference>
<accession>A0A2N5EBC2</accession>
<feature type="domain" description="Autotransporter" evidence="3">
    <location>
        <begin position="719"/>
        <end position="988"/>
    </location>
</feature>
<dbReference type="SMART" id="SM00869">
    <property type="entry name" value="Autotransporter"/>
    <property type="match status" value="1"/>
</dbReference>
<dbReference type="PROSITE" id="PS51208">
    <property type="entry name" value="AUTOTRANSPORTER"/>
    <property type="match status" value="1"/>
</dbReference>
<gene>
    <name evidence="4" type="ORF">CYR32_04315</name>
</gene>
<feature type="compositionally biased region" description="Pro residues" evidence="1">
    <location>
        <begin position="673"/>
        <end position="683"/>
    </location>
</feature>
<evidence type="ECO:0000259" key="3">
    <source>
        <dbReference type="PROSITE" id="PS51208"/>
    </source>
</evidence>
<reference evidence="4 5" key="1">
    <citation type="submission" date="2017-12" db="EMBL/GenBank/DDBJ databases">
        <title>Characterization of six clinical isolates of Enterochimera gen. nov., a novel genus of the Yersiniaciae family and the three species Enterochimera arupensis sp. nov., Enterochimera coloradensis sp. nov, and Enterochimera californica sp. nov.</title>
        <authorList>
            <person name="Rossi A."/>
            <person name="Fisher M."/>
        </authorList>
    </citation>
    <scope>NUCLEOTIDE SEQUENCE [LARGE SCALE GENOMIC DNA]</scope>
    <source>
        <strain evidence="5">2016-Iso4</strain>
    </source>
</reference>
<dbReference type="NCBIfam" id="TIGR01414">
    <property type="entry name" value="autotrans_barl"/>
    <property type="match status" value="1"/>
</dbReference>
<dbReference type="InterPro" id="IPR051551">
    <property type="entry name" value="Autotransporter_adhesion"/>
</dbReference>
<dbReference type="Gene3D" id="2.40.128.130">
    <property type="entry name" value="Autotransporter beta-domain"/>
    <property type="match status" value="1"/>
</dbReference>
<keyword evidence="5" id="KW-1185">Reference proteome</keyword>
<dbReference type="InterPro" id="IPR012332">
    <property type="entry name" value="Autotransporter_pectin_lyase_C"/>
</dbReference>
<dbReference type="InterPro" id="IPR006315">
    <property type="entry name" value="OM_autotransptr_brl_dom"/>
</dbReference>
<dbReference type="InterPro" id="IPR005546">
    <property type="entry name" value="Autotransporte_beta"/>
</dbReference>
<sequence length="988" mass="104068">MRNRPRPLFRKTVIAGLLCSLPPLAAAWAEDRSPRIINDGAPHTLKGADIYSDSGNAVTLSNGSQLTLTDSTLTVDGKIGKGIAADGENNLPPTLLTAENITININAELAKGIELAGNVTAALTGSLISMRDGTSALQIKRGASLSADNLHITVDNSARGSAPTMEVVDVVGTQAQFNGGTLRVDTLGTVDLFNVSGTDSQQGQLTLNDLTAEVNGAADGQPSYLINASGNSRVTVNGGDYRIRAGNGYGVWLVDDSVQMDATDMTLTTEGSGGHAIDNRGQLRIENSRITTLGSSSHALYTEATTEARDLRLSTAGKRSAAIAAARGGDVVINGAAAATSGENSNLLLNFGDSRITATALTGSASGNQADAIKTYANAAITLTDSQLTAEGADAHGITMLNDSALRAATTAVTLDNSRLQSAQASALFALGGGITVNLANSSRLTGGNGILLETYVAQNAAGDLVHDEVTLNADGHSRLTGDVRVDPLAAQNNVALRLTHGSEWLGAAPALDQLTLDATSQWAVTDSSRVNQLALNGGTIAMQHRGDRYTTLRAHDLSGGGNLVLNAALAGNETATDRLVVTGEMRGDYRLFINNRGGSGGLTTGDGINVIQVDGSSNATVALGQRVAVDAYDYFLYQGGGQDADDWYLRSTFTAEPVTPDDVPPDDTPADDPLPAPQPGPDDVPWREEVPGYLAAPVLNQRYLFDALGTYHQRTGGDVARLDGSWLRLFDQQQDFDAGRFSYDSETRYVQLGNDLYEDRSGSATTRAGWVLTLGSQRTDAEDRRRALNPALSVATGRIESEIYSLGGYYSVQADDGGYVDIIGQLSTIHNDYFSAGHSAQHGMGVAASVEAGKPFDLGNRVKLEPQLQLKYQYLHLDGFRDEISAVSGVAQSSGEARAGLRLFREMGNWQPYLTLDATTFIGDEPVVRVGSQQIQTGFSNSYWQTGLGVAATLSDSASAYGEFRYQQAFDQQSDGYAGMIGVKIAF</sequence>